<dbReference type="EMBL" id="PVWQ01000014">
    <property type="protein sequence ID" value="RDW64532.1"/>
    <property type="molecule type" value="Genomic_DNA"/>
</dbReference>
<feature type="binding site" evidence="2">
    <location>
        <position position="272"/>
    </location>
    <ligand>
        <name>FAD</name>
        <dbReference type="ChEBI" id="CHEBI:57692"/>
    </ligand>
</feature>
<dbReference type="Pfam" id="PF05199">
    <property type="entry name" value="GMC_oxred_C"/>
    <property type="match status" value="1"/>
</dbReference>
<dbReference type="Gene3D" id="3.30.560.10">
    <property type="entry name" value="Glucose Oxidase, domain 3"/>
    <property type="match status" value="1"/>
</dbReference>
<dbReference type="Pfam" id="PF00732">
    <property type="entry name" value="GMC_oxred_N"/>
    <property type="match status" value="1"/>
</dbReference>
<evidence type="ECO:0000256" key="3">
    <source>
        <dbReference type="RuleBase" id="RU003968"/>
    </source>
</evidence>
<dbReference type="GO" id="GO:0050660">
    <property type="term" value="F:flavin adenine dinucleotide binding"/>
    <property type="evidence" value="ECO:0007669"/>
    <property type="project" value="InterPro"/>
</dbReference>
<dbReference type="PIRSF" id="PIRSF000137">
    <property type="entry name" value="Alcohol_oxidase"/>
    <property type="match status" value="1"/>
</dbReference>
<dbReference type="InterPro" id="IPR007867">
    <property type="entry name" value="GMC_OxRtase_C"/>
</dbReference>
<dbReference type="Gene3D" id="3.50.50.60">
    <property type="entry name" value="FAD/NAD(P)-binding domain"/>
    <property type="match status" value="1"/>
</dbReference>
<dbReference type="SUPFAM" id="SSF51905">
    <property type="entry name" value="FAD/NAD(P)-binding domain"/>
    <property type="match status" value="1"/>
</dbReference>
<feature type="domain" description="Glucose-methanol-choline oxidoreductase N-terminal" evidence="4">
    <location>
        <begin position="104"/>
        <end position="127"/>
    </location>
</feature>
<evidence type="ECO:0000256" key="2">
    <source>
        <dbReference type="PIRSR" id="PIRSR000137-2"/>
    </source>
</evidence>
<comment type="caution">
    <text evidence="6">The sequence shown here is derived from an EMBL/GenBank/DDBJ whole genome shotgun (WGS) entry which is preliminary data.</text>
</comment>
<evidence type="ECO:0000313" key="6">
    <source>
        <dbReference type="EMBL" id="RDW64532.1"/>
    </source>
</evidence>
<feature type="domain" description="Glucose-methanol-choline oxidoreductase N-terminal" evidence="5">
    <location>
        <begin position="307"/>
        <end position="321"/>
    </location>
</feature>
<gene>
    <name evidence="6" type="ORF">DSM5745_09943</name>
</gene>
<accession>A0A3D8QRV9</accession>
<proteinExistence type="inferred from homology"/>
<sequence length="631" mass="68027">MTDPKLNGNAPPSPVSSIDEFTSTPFDFIICGGGTAGLAVAARLSENPSVNVGIVEAGKYKIGDPLVDTPATFMHMFEDPEYDWCLYTAPQPGNNNKVHHIPRGKLLGGSSGINYMMYVRGSLQDYDDWAALTGDQGWSAASMKRYMRKHQVHLPYSNKRTRSNMRVQTLEPINAASPLAPEHHGTTGPIRTSFNDALLPIEHDFVKACGATANLPDMPLDAWSGDHIGFYHTLGAVARTGPNKGKRSYAGREYYEANRSRPNLKLLCEARVNKVLLDGTRATGVSVTFQGTEYTIRASREVIVCGGTIQSPQILELSGIGDPDVLDAAGVNCLIENRGVGANVQDHSLTVIIWSMQPGTITTDTLAQVPDAASAAAKQYVETGTGPLSSIASTQGFIPARSILSPSELDDIVQSIRAIKPVSPFHEKQLDQVVAHLESNISANLQLVFLPGTVDKDGVEHQRDLFRPPPPGEPVGATAALCLQYPVSRGYIHIQNNDPSTPPTIQPNYITHDADVTVLAAFLRWADKVSHASPLNTSIANRSLPDPSLDLQDLEQAKQAVRDVVVGEYHICGSVAMGDALDSRLRVKGVEGLRVVDASVFPNNVSGNIMSSVYAVAERGAEIIREDWGLV</sequence>
<dbReference type="InterPro" id="IPR000172">
    <property type="entry name" value="GMC_OxRdtase_N"/>
</dbReference>
<dbReference type="InterPro" id="IPR012132">
    <property type="entry name" value="GMC_OxRdtase"/>
</dbReference>
<dbReference type="PROSITE" id="PS00624">
    <property type="entry name" value="GMC_OXRED_2"/>
    <property type="match status" value="1"/>
</dbReference>
<evidence type="ECO:0000256" key="1">
    <source>
        <dbReference type="ARBA" id="ARBA00010790"/>
    </source>
</evidence>
<name>A0A3D8QRV9_9EURO</name>
<dbReference type="AlphaFoldDB" id="A0A3D8QRV9"/>
<evidence type="ECO:0000259" key="5">
    <source>
        <dbReference type="PROSITE" id="PS00624"/>
    </source>
</evidence>
<keyword evidence="7" id="KW-1185">Reference proteome</keyword>
<organism evidence="6 7">
    <name type="scientific">Aspergillus mulundensis</name>
    <dbReference type="NCBI Taxonomy" id="1810919"/>
    <lineage>
        <taxon>Eukaryota</taxon>
        <taxon>Fungi</taxon>
        <taxon>Dikarya</taxon>
        <taxon>Ascomycota</taxon>
        <taxon>Pezizomycotina</taxon>
        <taxon>Eurotiomycetes</taxon>
        <taxon>Eurotiomycetidae</taxon>
        <taxon>Eurotiales</taxon>
        <taxon>Aspergillaceae</taxon>
        <taxon>Aspergillus</taxon>
        <taxon>Aspergillus subgen. Nidulantes</taxon>
    </lineage>
</organism>
<dbReference type="Proteomes" id="UP000256690">
    <property type="component" value="Unassembled WGS sequence"/>
</dbReference>
<keyword evidence="3" id="KW-0285">Flavoprotein</keyword>
<dbReference type="PANTHER" id="PTHR11552">
    <property type="entry name" value="GLUCOSE-METHANOL-CHOLINE GMC OXIDOREDUCTASE"/>
    <property type="match status" value="1"/>
</dbReference>
<keyword evidence="2 3" id="KW-0274">FAD</keyword>
<dbReference type="RefSeq" id="XP_026599691.1">
    <property type="nucleotide sequence ID" value="XM_026751959.1"/>
</dbReference>
<comment type="cofactor">
    <cofactor evidence="2">
        <name>FAD</name>
        <dbReference type="ChEBI" id="CHEBI:57692"/>
    </cofactor>
</comment>
<dbReference type="GO" id="GO:0016614">
    <property type="term" value="F:oxidoreductase activity, acting on CH-OH group of donors"/>
    <property type="evidence" value="ECO:0007669"/>
    <property type="project" value="InterPro"/>
</dbReference>
<dbReference type="STRING" id="1810919.A0A3D8QRV9"/>
<evidence type="ECO:0000259" key="4">
    <source>
        <dbReference type="PROSITE" id="PS00623"/>
    </source>
</evidence>
<dbReference type="PROSITE" id="PS00623">
    <property type="entry name" value="GMC_OXRED_1"/>
    <property type="match status" value="1"/>
</dbReference>
<protein>
    <recommendedName>
        <fullName evidence="4 5">Glucose-methanol-choline oxidoreductase N-terminal domain-containing protein</fullName>
    </recommendedName>
</protein>
<dbReference type="PANTHER" id="PTHR11552:SF210">
    <property type="entry name" value="GLUCOSE-METHANOL-CHOLINE OXIDOREDUCTASE N-TERMINAL DOMAIN-CONTAINING PROTEIN-RELATED"/>
    <property type="match status" value="1"/>
</dbReference>
<dbReference type="GeneID" id="38120313"/>
<evidence type="ECO:0000313" key="7">
    <source>
        <dbReference type="Proteomes" id="UP000256690"/>
    </source>
</evidence>
<dbReference type="SUPFAM" id="SSF54373">
    <property type="entry name" value="FAD-linked reductases, C-terminal domain"/>
    <property type="match status" value="1"/>
</dbReference>
<reference evidence="6 7" key="1">
    <citation type="journal article" date="2018" name="IMA Fungus">
        <title>IMA Genome-F 9: Draft genome sequence of Annulohypoxylon stygium, Aspergillus mulundensis, Berkeleyomyces basicola (syn. Thielaviopsis basicola), Ceratocystis smalleyi, two Cercospora beticola strains, Coleophoma cylindrospora, Fusarium fracticaudum, Phialophora cf. hyalina, and Morchella septimelata.</title>
        <authorList>
            <person name="Wingfield B.D."/>
            <person name="Bills G.F."/>
            <person name="Dong Y."/>
            <person name="Huang W."/>
            <person name="Nel W.J."/>
            <person name="Swalarsk-Parry B.S."/>
            <person name="Vaghefi N."/>
            <person name="Wilken P.M."/>
            <person name="An Z."/>
            <person name="de Beer Z.W."/>
            <person name="De Vos L."/>
            <person name="Chen L."/>
            <person name="Duong T.A."/>
            <person name="Gao Y."/>
            <person name="Hammerbacher A."/>
            <person name="Kikkert J.R."/>
            <person name="Li Y."/>
            <person name="Li H."/>
            <person name="Li K."/>
            <person name="Li Q."/>
            <person name="Liu X."/>
            <person name="Ma X."/>
            <person name="Naidoo K."/>
            <person name="Pethybridge S.J."/>
            <person name="Sun J."/>
            <person name="Steenkamp E.T."/>
            <person name="van der Nest M.A."/>
            <person name="van Wyk S."/>
            <person name="Wingfield M.J."/>
            <person name="Xiong C."/>
            <person name="Yue Q."/>
            <person name="Zhang X."/>
        </authorList>
    </citation>
    <scope>NUCLEOTIDE SEQUENCE [LARGE SCALE GENOMIC DNA]</scope>
    <source>
        <strain evidence="6 7">DSM 5745</strain>
    </source>
</reference>
<dbReference type="InterPro" id="IPR036188">
    <property type="entry name" value="FAD/NAD-bd_sf"/>
</dbReference>
<comment type="similarity">
    <text evidence="1 3">Belongs to the GMC oxidoreductase family.</text>
</comment>
<dbReference type="OrthoDB" id="269227at2759"/>